<comment type="caution">
    <text evidence="1">The sequence shown here is derived from an EMBL/GenBank/DDBJ whole genome shotgun (WGS) entry which is preliminary data.</text>
</comment>
<dbReference type="Proteomes" id="UP000805704">
    <property type="component" value="Chromosome 16"/>
</dbReference>
<proteinExistence type="predicted"/>
<organism evidence="1 2">
    <name type="scientific">Nibea albiflora</name>
    <name type="common">Yellow drum</name>
    <name type="synonym">Corvina albiflora</name>
    <dbReference type="NCBI Taxonomy" id="240163"/>
    <lineage>
        <taxon>Eukaryota</taxon>
        <taxon>Metazoa</taxon>
        <taxon>Chordata</taxon>
        <taxon>Craniata</taxon>
        <taxon>Vertebrata</taxon>
        <taxon>Euteleostomi</taxon>
        <taxon>Actinopterygii</taxon>
        <taxon>Neopterygii</taxon>
        <taxon>Teleostei</taxon>
        <taxon>Neoteleostei</taxon>
        <taxon>Acanthomorphata</taxon>
        <taxon>Eupercaria</taxon>
        <taxon>Sciaenidae</taxon>
        <taxon>Nibea</taxon>
    </lineage>
</organism>
<evidence type="ECO:0000313" key="1">
    <source>
        <dbReference type="EMBL" id="KAG8010179.1"/>
    </source>
</evidence>
<name>A0ACB7F7K5_NIBAL</name>
<keyword evidence="2" id="KW-1185">Reference proteome</keyword>
<gene>
    <name evidence="1" type="ORF">GBF38_014381</name>
</gene>
<protein>
    <submittedName>
        <fullName evidence="1">Uncharacterized protein</fullName>
    </submittedName>
</protein>
<evidence type="ECO:0000313" key="2">
    <source>
        <dbReference type="Proteomes" id="UP000805704"/>
    </source>
</evidence>
<feature type="non-terminal residue" evidence="1">
    <location>
        <position position="262"/>
    </location>
</feature>
<reference evidence="1" key="1">
    <citation type="submission" date="2020-04" db="EMBL/GenBank/DDBJ databases">
        <title>A chromosome-scale assembly and high-density genetic map of the yellow drum (Nibea albiflora) genome.</title>
        <authorList>
            <person name="Xu D."/>
            <person name="Zhang W."/>
            <person name="Chen R."/>
            <person name="Tan P."/>
            <person name="Wang L."/>
            <person name="Song H."/>
            <person name="Tian L."/>
            <person name="Zhu Q."/>
            <person name="Wang B."/>
        </authorList>
    </citation>
    <scope>NUCLEOTIDE SEQUENCE</scope>
    <source>
        <strain evidence="1">ZJHYS-2018</strain>
    </source>
</reference>
<accession>A0ACB7F7K5</accession>
<dbReference type="EMBL" id="CM024804">
    <property type="protein sequence ID" value="KAG8010179.1"/>
    <property type="molecule type" value="Genomic_DNA"/>
</dbReference>
<sequence length="262" mass="28101">MASSRMDLQGRQQKEPWQSELHPQPVQWKVDGGEVMPVPSSQQQTQFDSLPQAGLQQHHLRSWADSASVTQSGLTPAQNSESSHMKEGASSVASSLMAAVPKKSSPSAVSDIEQLRQPVVKPVTWSSTPTSTVLASTSSLQHDFSVSSYIDGAALWSIRPALLTNSRGSPNKLGQELQLPRWPGASVSTQKEPSTPTKKEDNRVWDMSNPQAIPSTVSQPEKPWNGCELQKQWAPGLAGASTSAQIDQSSAMPVSTSVSHGA</sequence>